<dbReference type="SUPFAM" id="SSF88659">
    <property type="entry name" value="Sigma3 and sigma4 domains of RNA polymerase sigma factors"/>
    <property type="match status" value="1"/>
</dbReference>
<dbReference type="InterPro" id="IPR007627">
    <property type="entry name" value="RNA_pol_sigma70_r2"/>
</dbReference>
<dbReference type="NCBIfam" id="NF007214">
    <property type="entry name" value="PRK09636.1"/>
    <property type="match status" value="1"/>
</dbReference>
<dbReference type="NCBIfam" id="TIGR02957">
    <property type="entry name" value="SigX4"/>
    <property type="match status" value="1"/>
</dbReference>
<keyword evidence="3" id="KW-0805">Transcription regulation</keyword>
<dbReference type="AlphaFoldDB" id="A0A9D2H5K0"/>
<dbReference type="Gene3D" id="3.10.450.50">
    <property type="match status" value="1"/>
</dbReference>
<comment type="caution">
    <text evidence="8">The sequence shown here is derived from an EMBL/GenBank/DDBJ whole genome shotgun (WGS) entry which is preliminary data.</text>
</comment>
<name>A0A9D2H5K0_9MICO</name>
<evidence type="ECO:0000259" key="6">
    <source>
        <dbReference type="Pfam" id="PF04542"/>
    </source>
</evidence>
<dbReference type="InterPro" id="IPR013249">
    <property type="entry name" value="RNA_pol_sigma70_r4_t2"/>
</dbReference>
<proteinExistence type="inferred from homology"/>
<dbReference type="GO" id="GO:0006352">
    <property type="term" value="P:DNA-templated transcription initiation"/>
    <property type="evidence" value="ECO:0007669"/>
    <property type="project" value="InterPro"/>
</dbReference>
<dbReference type="Pfam" id="PF04542">
    <property type="entry name" value="Sigma70_r2"/>
    <property type="match status" value="1"/>
</dbReference>
<dbReference type="Proteomes" id="UP000824220">
    <property type="component" value="Unassembled WGS sequence"/>
</dbReference>
<dbReference type="PANTHER" id="PTHR30173:SF36">
    <property type="entry name" value="ECF RNA POLYMERASE SIGMA FACTOR SIGJ"/>
    <property type="match status" value="1"/>
</dbReference>
<reference evidence="8" key="1">
    <citation type="journal article" date="2021" name="PeerJ">
        <title>Extensive microbial diversity within the chicken gut microbiome revealed by metagenomics and culture.</title>
        <authorList>
            <person name="Gilroy R."/>
            <person name="Ravi A."/>
            <person name="Getino M."/>
            <person name="Pursley I."/>
            <person name="Horton D.L."/>
            <person name="Alikhan N.F."/>
            <person name="Baker D."/>
            <person name="Gharbi K."/>
            <person name="Hall N."/>
            <person name="Watson M."/>
            <person name="Adriaenssens E.M."/>
            <person name="Foster-Nyarko E."/>
            <person name="Jarju S."/>
            <person name="Secka A."/>
            <person name="Antonio M."/>
            <person name="Oren A."/>
            <person name="Chaudhuri R.R."/>
            <person name="La Ragione R."/>
            <person name="Hildebrand F."/>
            <person name="Pallen M.J."/>
        </authorList>
    </citation>
    <scope>NUCLEOTIDE SEQUENCE</scope>
    <source>
        <strain evidence="8">ChiHjej8B7-3636</strain>
    </source>
</reference>
<dbReference type="InterPro" id="IPR052704">
    <property type="entry name" value="ECF_Sigma-70_Domain"/>
</dbReference>
<dbReference type="InterPro" id="IPR032710">
    <property type="entry name" value="NTF2-like_dom_sf"/>
</dbReference>
<feature type="domain" description="RNA polymerase sigma factor 70 region 4 type 2" evidence="7">
    <location>
        <begin position="104"/>
        <end position="153"/>
    </location>
</feature>
<evidence type="ECO:0000313" key="8">
    <source>
        <dbReference type="EMBL" id="HJA04121.1"/>
    </source>
</evidence>
<dbReference type="GO" id="GO:0016987">
    <property type="term" value="F:sigma factor activity"/>
    <property type="evidence" value="ECO:0007669"/>
    <property type="project" value="UniProtKB-KW"/>
</dbReference>
<dbReference type="InterPro" id="IPR014303">
    <property type="entry name" value="RNA_pol_sigma-70_ECF"/>
</dbReference>
<accession>A0A9D2H5K0</accession>
<dbReference type="SUPFAM" id="SSF54427">
    <property type="entry name" value="NTF2-like"/>
    <property type="match status" value="1"/>
</dbReference>
<dbReference type="SUPFAM" id="SSF88946">
    <property type="entry name" value="Sigma2 domain of RNA polymerase sigma factors"/>
    <property type="match status" value="1"/>
</dbReference>
<dbReference type="InterPro" id="IPR013324">
    <property type="entry name" value="RNA_pol_sigma_r3/r4-like"/>
</dbReference>
<evidence type="ECO:0000256" key="3">
    <source>
        <dbReference type="ARBA" id="ARBA00023015"/>
    </source>
</evidence>
<evidence type="ECO:0000256" key="1">
    <source>
        <dbReference type="ARBA" id="ARBA00010641"/>
    </source>
</evidence>
<keyword evidence="5" id="KW-0804">Transcription</keyword>
<dbReference type="Gene3D" id="1.10.10.10">
    <property type="entry name" value="Winged helix-like DNA-binding domain superfamily/Winged helix DNA-binding domain"/>
    <property type="match status" value="1"/>
</dbReference>
<dbReference type="GO" id="GO:0003677">
    <property type="term" value="F:DNA binding"/>
    <property type="evidence" value="ECO:0007669"/>
    <property type="project" value="InterPro"/>
</dbReference>
<protein>
    <submittedName>
        <fullName evidence="8">RNA polymerase sigma-70 factor</fullName>
    </submittedName>
</protein>
<dbReference type="Gene3D" id="1.10.1740.10">
    <property type="match status" value="1"/>
</dbReference>
<dbReference type="EMBL" id="DXAM01000062">
    <property type="protein sequence ID" value="HJA04121.1"/>
    <property type="molecule type" value="Genomic_DNA"/>
</dbReference>
<dbReference type="Pfam" id="PF08281">
    <property type="entry name" value="Sigma70_r4_2"/>
    <property type="match status" value="1"/>
</dbReference>
<keyword evidence="4" id="KW-0731">Sigma factor</keyword>
<evidence type="ECO:0000256" key="4">
    <source>
        <dbReference type="ARBA" id="ARBA00023082"/>
    </source>
</evidence>
<dbReference type="InterPro" id="IPR014284">
    <property type="entry name" value="RNA_pol_sigma-70_dom"/>
</dbReference>
<dbReference type="NCBIfam" id="TIGR02937">
    <property type="entry name" value="sigma70-ECF"/>
    <property type="match status" value="1"/>
</dbReference>
<evidence type="ECO:0000256" key="2">
    <source>
        <dbReference type="ARBA" id="ARBA00011344"/>
    </source>
</evidence>
<dbReference type="InterPro" id="IPR036388">
    <property type="entry name" value="WH-like_DNA-bd_sf"/>
</dbReference>
<gene>
    <name evidence="8" type="ORF">H9800_04600</name>
</gene>
<dbReference type="PANTHER" id="PTHR30173">
    <property type="entry name" value="SIGMA 19 FACTOR"/>
    <property type="match status" value="1"/>
</dbReference>
<dbReference type="InterPro" id="IPR013325">
    <property type="entry name" value="RNA_pol_sigma_r2"/>
</dbReference>
<comment type="subunit">
    <text evidence="2">Interacts transiently with the RNA polymerase catalytic core formed by RpoA, RpoB, RpoC and RpoZ (2 alpha, 1 beta, 1 beta' and 1 omega subunit) to form the RNA polymerase holoenzyme that can initiate transcription.</text>
</comment>
<sequence length="289" mass="31732">MSADDFSAHRGLLFTIAYEILGSVSDAEDVVQETWIRWHDADPGSVRDARAYLARIAARQALNRRRTLARRREDYVGQWLPEPMLTTHDVADDAVLAESVSTAMMLVLETLGPVERAVFVMREVFGFSHDEIAAAVDRRPDAVRQIARRARAHVAARRPRVEVSESEAAAVVERFRIAASTGDVQGLVDVLAPDVVFLSDGGGRVTAARRPVVGADRVVRFIEGLLDQYPHSVLEAAHVNGGPGLLVRLDGEIDGAVTFAFSRGRIDSAYYVRNPDKTGRLTDPLPLAR</sequence>
<reference evidence="8" key="2">
    <citation type="submission" date="2021-04" db="EMBL/GenBank/DDBJ databases">
        <authorList>
            <person name="Gilroy R."/>
        </authorList>
    </citation>
    <scope>NUCLEOTIDE SEQUENCE</scope>
    <source>
        <strain evidence="8">ChiHjej8B7-3636</strain>
    </source>
</reference>
<evidence type="ECO:0000259" key="7">
    <source>
        <dbReference type="Pfam" id="PF08281"/>
    </source>
</evidence>
<organism evidence="8 9">
    <name type="scientific">Candidatus Microbacterium stercoravium</name>
    <dbReference type="NCBI Taxonomy" id="2838697"/>
    <lineage>
        <taxon>Bacteria</taxon>
        <taxon>Bacillati</taxon>
        <taxon>Actinomycetota</taxon>
        <taxon>Actinomycetes</taxon>
        <taxon>Micrococcales</taxon>
        <taxon>Microbacteriaceae</taxon>
        <taxon>Microbacterium</taxon>
    </lineage>
</organism>
<evidence type="ECO:0000313" key="9">
    <source>
        <dbReference type="Proteomes" id="UP000824220"/>
    </source>
</evidence>
<feature type="domain" description="RNA polymerase sigma-70 region 2" evidence="6">
    <location>
        <begin position="6"/>
        <end position="70"/>
    </location>
</feature>
<comment type="similarity">
    <text evidence="1">Belongs to the sigma-70 factor family. ECF subfamily.</text>
</comment>
<evidence type="ECO:0000256" key="5">
    <source>
        <dbReference type="ARBA" id="ARBA00023163"/>
    </source>
</evidence>